<dbReference type="FunFam" id="1.25.40.10:FF:000158">
    <property type="entry name" value="pentatricopeptide repeat-containing protein At2g33680"/>
    <property type="match status" value="1"/>
</dbReference>
<dbReference type="InterPro" id="IPR011990">
    <property type="entry name" value="TPR-like_helical_dom_sf"/>
</dbReference>
<dbReference type="eggNOG" id="KOG4197">
    <property type="taxonomic scope" value="Eukaryota"/>
</dbReference>
<dbReference type="Pfam" id="PF01535">
    <property type="entry name" value="PPR"/>
    <property type="match status" value="3"/>
</dbReference>
<dbReference type="EMBL" id="GL377630">
    <property type="protein sequence ID" value="EFJ13926.1"/>
    <property type="molecule type" value="Genomic_DNA"/>
</dbReference>
<sequence length="302" mass="33389">MPERSVITWTAIVSVYAQKGYMDEARSLFEEMPERNAVSWNAMIKAYDSNGFHTEALDAFQTMILEGAPPDEITLMTVLSACSHVGSMSRARQVFVTFLLMPWRTVISWTGMVSAYAHHGILSEARQAFEAMPWKNLVSWNVVLEAYARNVWGCREALALFHVMNLEGMVPDEASFTSILAACAHIGVVSEACGYLRLMNEYSDLRPARGHYNCIVDLLGRTGELAAAEGVIAAMPVPPDAVSWRSLLGACRNHGDSDRGGRAAARVVELDDEDTAVYSLLSELIWQGDREGVAMDWITFSL</sequence>
<keyword evidence="1" id="KW-0677">Repeat</keyword>
<reference evidence="3 4" key="1">
    <citation type="journal article" date="2011" name="Science">
        <title>The Selaginella genome identifies genetic changes associated with the evolution of vascular plants.</title>
        <authorList>
            <person name="Banks J.A."/>
            <person name="Nishiyama T."/>
            <person name="Hasebe M."/>
            <person name="Bowman J.L."/>
            <person name="Gribskov M."/>
            <person name="dePamphilis C."/>
            <person name="Albert V.A."/>
            <person name="Aono N."/>
            <person name="Aoyama T."/>
            <person name="Ambrose B.A."/>
            <person name="Ashton N.W."/>
            <person name="Axtell M.J."/>
            <person name="Barker E."/>
            <person name="Barker M.S."/>
            <person name="Bennetzen J.L."/>
            <person name="Bonawitz N.D."/>
            <person name="Chapple C."/>
            <person name="Cheng C."/>
            <person name="Correa L.G."/>
            <person name="Dacre M."/>
            <person name="DeBarry J."/>
            <person name="Dreyer I."/>
            <person name="Elias M."/>
            <person name="Engstrom E.M."/>
            <person name="Estelle M."/>
            <person name="Feng L."/>
            <person name="Finet C."/>
            <person name="Floyd S.K."/>
            <person name="Frommer W.B."/>
            <person name="Fujita T."/>
            <person name="Gramzow L."/>
            <person name="Gutensohn M."/>
            <person name="Harholt J."/>
            <person name="Hattori M."/>
            <person name="Heyl A."/>
            <person name="Hirai T."/>
            <person name="Hiwatashi Y."/>
            <person name="Ishikawa M."/>
            <person name="Iwata M."/>
            <person name="Karol K.G."/>
            <person name="Koehler B."/>
            <person name="Kolukisaoglu U."/>
            <person name="Kubo M."/>
            <person name="Kurata T."/>
            <person name="Lalonde S."/>
            <person name="Li K."/>
            <person name="Li Y."/>
            <person name="Litt A."/>
            <person name="Lyons E."/>
            <person name="Manning G."/>
            <person name="Maruyama T."/>
            <person name="Michael T.P."/>
            <person name="Mikami K."/>
            <person name="Miyazaki S."/>
            <person name="Morinaga S."/>
            <person name="Murata T."/>
            <person name="Mueller-Roeber B."/>
            <person name="Nelson D.R."/>
            <person name="Obara M."/>
            <person name="Oguri Y."/>
            <person name="Olmstead R.G."/>
            <person name="Onodera N."/>
            <person name="Petersen B.L."/>
            <person name="Pils B."/>
            <person name="Prigge M."/>
            <person name="Rensing S.A."/>
            <person name="Riano-Pachon D.M."/>
            <person name="Roberts A.W."/>
            <person name="Sato Y."/>
            <person name="Scheller H.V."/>
            <person name="Schulz B."/>
            <person name="Schulz C."/>
            <person name="Shakirov E.V."/>
            <person name="Shibagaki N."/>
            <person name="Shinohara N."/>
            <person name="Shippen D.E."/>
            <person name="Soerensen I."/>
            <person name="Sotooka R."/>
            <person name="Sugimoto N."/>
            <person name="Sugita M."/>
            <person name="Sumikawa N."/>
            <person name="Tanurdzic M."/>
            <person name="Theissen G."/>
            <person name="Ulvskov P."/>
            <person name="Wakazuki S."/>
            <person name="Weng J.K."/>
            <person name="Willats W.W."/>
            <person name="Wipf D."/>
            <person name="Wolf P.G."/>
            <person name="Yang L."/>
            <person name="Zimmer A.D."/>
            <person name="Zhu Q."/>
            <person name="Mitros T."/>
            <person name="Hellsten U."/>
            <person name="Loque D."/>
            <person name="Otillar R."/>
            <person name="Salamov A."/>
            <person name="Schmutz J."/>
            <person name="Shapiro H."/>
            <person name="Lindquist E."/>
            <person name="Lucas S."/>
            <person name="Rokhsar D."/>
            <person name="Grigoriev I.V."/>
        </authorList>
    </citation>
    <scope>NUCLEOTIDE SEQUENCE [LARGE SCALE GENOMIC DNA]</scope>
</reference>
<dbReference type="KEGG" id="smo:SELMODRAFT_121537"/>
<dbReference type="Gramene" id="EFJ13926">
    <property type="protein sequence ID" value="EFJ13926"/>
    <property type="gene ID" value="SELMODRAFT_121537"/>
</dbReference>
<organism evidence="4">
    <name type="scientific">Selaginella moellendorffii</name>
    <name type="common">Spikemoss</name>
    <dbReference type="NCBI Taxonomy" id="88036"/>
    <lineage>
        <taxon>Eukaryota</taxon>
        <taxon>Viridiplantae</taxon>
        <taxon>Streptophyta</taxon>
        <taxon>Embryophyta</taxon>
        <taxon>Tracheophyta</taxon>
        <taxon>Lycopodiopsida</taxon>
        <taxon>Selaginellales</taxon>
        <taxon>Selaginellaceae</taxon>
        <taxon>Selaginella</taxon>
    </lineage>
</organism>
<dbReference type="Proteomes" id="UP000001514">
    <property type="component" value="Unassembled WGS sequence"/>
</dbReference>
<protein>
    <recommendedName>
        <fullName evidence="5">Pentacotripeptide-repeat region of PRORP domain-containing protein</fullName>
    </recommendedName>
</protein>
<keyword evidence="4" id="KW-1185">Reference proteome</keyword>
<dbReference type="PANTHER" id="PTHR47926">
    <property type="entry name" value="PENTATRICOPEPTIDE REPEAT-CONTAINING PROTEIN"/>
    <property type="match status" value="1"/>
</dbReference>
<evidence type="ECO:0000256" key="1">
    <source>
        <dbReference type="ARBA" id="ARBA00022737"/>
    </source>
</evidence>
<evidence type="ECO:0000256" key="2">
    <source>
        <dbReference type="PROSITE-ProRule" id="PRU00708"/>
    </source>
</evidence>
<dbReference type="InParanoid" id="D8SNR0"/>
<gene>
    <name evidence="3" type="ORF">SELMODRAFT_121537</name>
</gene>
<dbReference type="NCBIfam" id="TIGR00756">
    <property type="entry name" value="PPR"/>
    <property type="match status" value="2"/>
</dbReference>
<dbReference type="InterPro" id="IPR002885">
    <property type="entry name" value="PPR_rpt"/>
</dbReference>
<accession>D8SNR0</accession>
<dbReference type="GO" id="GO:0009451">
    <property type="term" value="P:RNA modification"/>
    <property type="evidence" value="ECO:0007669"/>
    <property type="project" value="InterPro"/>
</dbReference>
<dbReference type="GO" id="GO:0003723">
    <property type="term" value="F:RNA binding"/>
    <property type="evidence" value="ECO:0007669"/>
    <property type="project" value="InterPro"/>
</dbReference>
<dbReference type="GO" id="GO:0048731">
    <property type="term" value="P:system development"/>
    <property type="evidence" value="ECO:0007669"/>
    <property type="project" value="UniProtKB-ARBA"/>
</dbReference>
<evidence type="ECO:0000313" key="3">
    <source>
        <dbReference type="EMBL" id="EFJ13926.1"/>
    </source>
</evidence>
<dbReference type="PANTHER" id="PTHR47926:SF533">
    <property type="entry name" value="DYW DOMAIN-CONTAINING PROTEIN"/>
    <property type="match status" value="1"/>
</dbReference>
<dbReference type="AlphaFoldDB" id="D8SNR0"/>
<feature type="repeat" description="PPR" evidence="2">
    <location>
        <begin position="5"/>
        <end position="39"/>
    </location>
</feature>
<evidence type="ECO:0000313" key="4">
    <source>
        <dbReference type="Proteomes" id="UP000001514"/>
    </source>
</evidence>
<feature type="repeat" description="PPR" evidence="2">
    <location>
        <begin position="136"/>
        <end position="171"/>
    </location>
</feature>
<dbReference type="PROSITE" id="PS51375">
    <property type="entry name" value="PPR"/>
    <property type="match status" value="2"/>
</dbReference>
<dbReference type="InterPro" id="IPR046960">
    <property type="entry name" value="PPR_At4g14850-like_plant"/>
</dbReference>
<dbReference type="HOGENOM" id="CLU_002706_0_0_1"/>
<name>D8SNR0_SELML</name>
<dbReference type="Gene3D" id="1.25.40.10">
    <property type="entry name" value="Tetratricopeptide repeat domain"/>
    <property type="match status" value="3"/>
</dbReference>
<evidence type="ECO:0008006" key="5">
    <source>
        <dbReference type="Google" id="ProtNLM"/>
    </source>
</evidence>
<dbReference type="FunFam" id="1.25.40.10:FF:000031">
    <property type="entry name" value="Pentatricopeptide repeat-containing protein mitochondrial"/>
    <property type="match status" value="1"/>
</dbReference>
<proteinExistence type="predicted"/>